<feature type="domain" description="Transposable element P transposase-like RNase H" evidence="3">
    <location>
        <begin position="623"/>
        <end position="768"/>
    </location>
</feature>
<keyword evidence="2" id="KW-0472">Membrane</keyword>
<dbReference type="InterPro" id="IPR048365">
    <property type="entry name" value="TNP-like_RNaseH_N"/>
</dbReference>
<gene>
    <name evidence="6" type="primary">LOC117640683</name>
</gene>
<feature type="compositionally biased region" description="Basic residues" evidence="1">
    <location>
        <begin position="73"/>
        <end position="91"/>
    </location>
</feature>
<evidence type="ECO:0000259" key="3">
    <source>
        <dbReference type="Pfam" id="PF21787"/>
    </source>
</evidence>
<accession>A0A6P8Y9J8</accession>
<name>A0A6P8Y9J8_THRPL</name>
<evidence type="ECO:0000259" key="4">
    <source>
        <dbReference type="Pfam" id="PF21788"/>
    </source>
</evidence>
<dbReference type="Proteomes" id="UP000515158">
    <property type="component" value="Unplaced"/>
</dbReference>
<evidence type="ECO:0000313" key="6">
    <source>
        <dbReference type="RefSeq" id="XP_034233375.1"/>
    </source>
</evidence>
<organism evidence="6">
    <name type="scientific">Thrips palmi</name>
    <name type="common">Melon thrips</name>
    <dbReference type="NCBI Taxonomy" id="161013"/>
    <lineage>
        <taxon>Eukaryota</taxon>
        <taxon>Metazoa</taxon>
        <taxon>Ecdysozoa</taxon>
        <taxon>Arthropoda</taxon>
        <taxon>Hexapoda</taxon>
        <taxon>Insecta</taxon>
        <taxon>Pterygota</taxon>
        <taxon>Neoptera</taxon>
        <taxon>Paraneoptera</taxon>
        <taxon>Thysanoptera</taxon>
        <taxon>Terebrantia</taxon>
        <taxon>Thripoidea</taxon>
        <taxon>Thripidae</taxon>
        <taxon>Thrips</taxon>
    </lineage>
</organism>
<keyword evidence="5" id="KW-1185">Reference proteome</keyword>
<feature type="region of interest" description="Disordered" evidence="1">
    <location>
        <begin position="73"/>
        <end position="94"/>
    </location>
</feature>
<proteinExistence type="predicted"/>
<feature type="domain" description="Transposable element P transposase-like GTP-binding insertion" evidence="4">
    <location>
        <begin position="803"/>
        <end position="923"/>
    </location>
</feature>
<feature type="region of interest" description="Disordered" evidence="1">
    <location>
        <begin position="112"/>
        <end position="139"/>
    </location>
</feature>
<protein>
    <submittedName>
        <fullName evidence="6">Uncharacterized protein LOC117640683 isoform X1</fullName>
    </submittedName>
</protein>
<reference evidence="6" key="1">
    <citation type="submission" date="2025-08" db="UniProtKB">
        <authorList>
            <consortium name="RefSeq"/>
        </authorList>
    </citation>
    <scope>IDENTIFICATION</scope>
    <source>
        <tissue evidence="6">Total insect</tissue>
    </source>
</reference>
<dbReference type="GeneID" id="117640683"/>
<sequence>MDEISVQVKCKFLWRTIVFAVVFLSCATCGVVLQESADADENNDVLNEKVLDETMEVENEVLNEVKLKALPKKRKTPGRRKKVSNKRKASRRAPVGCGDVTVDAVEDTVDASDTFDTFEESDDTLPSYESADDSCDRSDTVSSVQSWSTLTASLSSVVEYQNGCSEEESLTVSSESSVMSSSELETKTESEDEENNSGGIIVGQKLHHPFFKNRKKRRRERAETRRRKIFKRAKVQEGVRLVKAPKMKPRGKKTHGCLREYVSNFFEHQNRSYSFPEDSDESFPMSMPSHEGAHFLVTDHDADPTMIPPFDEVKESPESIIVKQEILEALKLDKLWNTDIQEGIKIMKMTLDMKVERAIVYNNHTKSIEVLIHDQPLPNDHPLWQLAVIDDVNSPSSIAACLSKLAHHIINWEICHGCPNQEYAYLWKDGVKGKIDRVSDLPCFRSSNCSILLFRPESCPQCKYQTTDFKRKYNRQHKTQDHKKDKRKINHRFMTTEEISGKTKAYYNRIKREKERNQRLKNYIEATINSIQEPIEKETSDDLVVLLQEVLPKMSDLQKLFWEEQLKAIKMQDNPRAIHWHPMMIKMALALQANGPRYFVDIGCISLPSKRRLYDYSHFVDAEEGCQPEIILNIKKKIENLNLTNEHYVNLLFDEINIRGNVVYNKKGELVGFVKMTEVEAELAKMEKSLVNMDFEPPLAKKVLAFMVTEAGTIQSNIREIVALYSTGDLTAAQLYVRGWEVMHVLEEADIKVLTMIFDGASVNRRFVHMHTCSDSISDVVYVTKNLAADSERPLFFILDPPHFIKTVRNCYSNSYAHKGTRKLWNAGQDIKWPILQKLYEVTSANQYLSHKLTASHLKLTAFSKMNVRLAVQAMSGSVEECLLKLKDDPRFKDFGVEETAKFIGTMNKFWDCVNSRQRKSTDINVKDNKEPFLSKEDPRLAFLTGDFLQYFKDWDESVENRKGKFSKEERNKMKIGHQTMEAMKISCKSIKACTEFLLDRGAPFVETRSFNQDPIEQYFSTMRRMQGSDDNLDLNQALNTRLNIAAQQGAALPRLKGNTEVLNRTVTIENEPLPTRKRKAVPSTSSATE</sequence>
<evidence type="ECO:0000313" key="5">
    <source>
        <dbReference type="Proteomes" id="UP000515158"/>
    </source>
</evidence>
<dbReference type="OrthoDB" id="7312725at2759"/>
<dbReference type="InParanoid" id="A0A6P8Y9J8"/>
<dbReference type="InterPro" id="IPR048366">
    <property type="entry name" value="TNP-like_GBD"/>
</dbReference>
<keyword evidence="2" id="KW-0812">Transmembrane</keyword>
<dbReference type="RefSeq" id="XP_034233375.1">
    <property type="nucleotide sequence ID" value="XM_034377484.1"/>
</dbReference>
<dbReference type="AlphaFoldDB" id="A0A6P8Y9J8"/>
<feature type="region of interest" description="Disordered" evidence="1">
    <location>
        <begin position="166"/>
        <end position="199"/>
    </location>
</feature>
<evidence type="ECO:0000256" key="1">
    <source>
        <dbReference type="SAM" id="MobiDB-lite"/>
    </source>
</evidence>
<feature type="compositionally biased region" description="Low complexity" evidence="1">
    <location>
        <begin position="170"/>
        <end position="183"/>
    </location>
</feature>
<dbReference type="Pfam" id="PF21787">
    <property type="entry name" value="TNP-like_RNaseH_N"/>
    <property type="match status" value="1"/>
</dbReference>
<dbReference type="KEGG" id="tpal:117640683"/>
<keyword evidence="2" id="KW-1133">Transmembrane helix</keyword>
<dbReference type="Pfam" id="PF21788">
    <property type="entry name" value="TNP-like_GBD"/>
    <property type="match status" value="1"/>
</dbReference>
<evidence type="ECO:0000256" key="2">
    <source>
        <dbReference type="SAM" id="Phobius"/>
    </source>
</evidence>
<feature type="transmembrane region" description="Helical" evidence="2">
    <location>
        <begin position="12"/>
        <end position="33"/>
    </location>
</feature>